<dbReference type="Gene3D" id="2.30.250.10">
    <property type="entry name" value="Aminopeptidase i, Domain 2"/>
    <property type="match status" value="1"/>
</dbReference>
<dbReference type="GO" id="GO:0006508">
    <property type="term" value="P:proteolysis"/>
    <property type="evidence" value="ECO:0007669"/>
    <property type="project" value="UniProtKB-KW"/>
</dbReference>
<dbReference type="FunFam" id="2.30.250.10:FF:000003">
    <property type="entry name" value="Probable M18 family aminopeptidase 2"/>
    <property type="match status" value="1"/>
</dbReference>
<accession>A0A939DHD4</accession>
<dbReference type="PANTHER" id="PTHR28570">
    <property type="entry name" value="ASPARTYL AMINOPEPTIDASE"/>
    <property type="match status" value="1"/>
</dbReference>
<dbReference type="GO" id="GO:0004177">
    <property type="term" value="F:aminopeptidase activity"/>
    <property type="evidence" value="ECO:0007669"/>
    <property type="project" value="UniProtKB-KW"/>
</dbReference>
<evidence type="ECO:0000256" key="1">
    <source>
        <dbReference type="ARBA" id="ARBA00001947"/>
    </source>
</evidence>
<evidence type="ECO:0000256" key="10">
    <source>
        <dbReference type="RuleBase" id="RU004387"/>
    </source>
</evidence>
<evidence type="ECO:0000256" key="3">
    <source>
        <dbReference type="ARBA" id="ARBA00022438"/>
    </source>
</evidence>
<keyword evidence="3 9" id="KW-0031">Aminopeptidase</keyword>
<dbReference type="InterPro" id="IPR001948">
    <property type="entry name" value="Peptidase_M18"/>
</dbReference>
<dbReference type="EMBL" id="JAFKCZ010000012">
    <property type="protein sequence ID" value="MBN7798160.1"/>
    <property type="molecule type" value="Genomic_DNA"/>
</dbReference>
<keyword evidence="6 9" id="KW-0378">Hydrolase</keyword>
<comment type="cofactor">
    <cofactor evidence="1 10">
        <name>Zn(2+)</name>
        <dbReference type="ChEBI" id="CHEBI:29105"/>
    </cofactor>
</comment>
<keyword evidence="5 9" id="KW-0479">Metal-binding</keyword>
<dbReference type="NCBIfam" id="NF002759">
    <property type="entry name" value="PRK02813.1"/>
    <property type="match status" value="1"/>
</dbReference>
<evidence type="ECO:0000256" key="7">
    <source>
        <dbReference type="ARBA" id="ARBA00022833"/>
    </source>
</evidence>
<evidence type="ECO:0000313" key="12">
    <source>
        <dbReference type="Proteomes" id="UP000664303"/>
    </source>
</evidence>
<evidence type="ECO:0000256" key="5">
    <source>
        <dbReference type="ARBA" id="ARBA00022723"/>
    </source>
</evidence>
<dbReference type="GO" id="GO:0005737">
    <property type="term" value="C:cytoplasm"/>
    <property type="evidence" value="ECO:0007669"/>
    <property type="project" value="UniProtKB-ARBA"/>
</dbReference>
<sequence>MPLPDNAQFNRALCDFLARATTPFHAVQVMAERLAAAGFRALREDQAWRLEPGGKYYLTRNGSSIIAFNLGSAAGPEQGMRMVGAHTDSPCLMVKPQPEKLRQGYFQLGVEVYGGVLLNPWFDRDLSLAGRVTYADGGGAMRSALVDFRRAIATIPSLAIHLDREVNQNRSINPQTDILPVLTQLQGDKAPDFRELLAERLRAEHPGIDVARVLDYELCFYDTQPAAELGLEGGFIAGARLDNLLSCFTGLEALLAAGGEQSALLVCNDHEEVGSLSAAGAQGPFLSSVLRRISGDETAYAGLTDRSMMISADNAHGIHPNYADRHDDNHGPRLNAGPVIKINANQRYATNSQTAGLYRLLAREEEVPVQAFVVRTDMACGSTIGPITAGGTGIRTLDIGVPTFGMHSIRELAGSRDAWDLSRVLRRFYDVDGPLFPA</sequence>
<evidence type="ECO:0000256" key="6">
    <source>
        <dbReference type="ARBA" id="ARBA00022801"/>
    </source>
</evidence>
<dbReference type="GO" id="GO:0008270">
    <property type="term" value="F:zinc ion binding"/>
    <property type="evidence" value="ECO:0007669"/>
    <property type="project" value="InterPro"/>
</dbReference>
<keyword evidence="7 9" id="KW-0862">Zinc</keyword>
<dbReference type="RefSeq" id="WP_206561603.1">
    <property type="nucleotide sequence ID" value="NZ_JAFKCZ010000012.1"/>
</dbReference>
<dbReference type="EC" id="3.4.11.-" evidence="10"/>
<dbReference type="Gene3D" id="3.40.630.10">
    <property type="entry name" value="Zn peptidases"/>
    <property type="match status" value="1"/>
</dbReference>
<comment type="caution">
    <text evidence="11">The sequence shown here is derived from an EMBL/GenBank/DDBJ whole genome shotgun (WGS) entry which is preliminary data.</text>
</comment>
<keyword evidence="4 9" id="KW-0645">Protease</keyword>
<reference evidence="11" key="1">
    <citation type="submission" date="2021-02" db="EMBL/GenBank/DDBJ databases">
        <title>PHA producing bacteria isolated from coastal sediment in Guangdong, Shenzhen.</title>
        <authorList>
            <person name="Zheng W."/>
            <person name="Yu S."/>
            <person name="Huang Y."/>
        </authorList>
    </citation>
    <scope>NUCLEOTIDE SEQUENCE</scope>
    <source>
        <strain evidence="11">TN14-10</strain>
    </source>
</reference>
<organism evidence="11 12">
    <name type="scientific">Parahaliea mediterranea</name>
    <dbReference type="NCBI Taxonomy" id="651086"/>
    <lineage>
        <taxon>Bacteria</taxon>
        <taxon>Pseudomonadati</taxon>
        <taxon>Pseudomonadota</taxon>
        <taxon>Gammaproteobacteria</taxon>
        <taxon>Cellvibrionales</taxon>
        <taxon>Halieaceae</taxon>
        <taxon>Parahaliea</taxon>
    </lineage>
</organism>
<dbReference type="Proteomes" id="UP000664303">
    <property type="component" value="Unassembled WGS sequence"/>
</dbReference>
<protein>
    <recommendedName>
        <fullName evidence="10">M18 family aminopeptidase</fullName>
        <ecNumber evidence="10">3.4.11.-</ecNumber>
    </recommendedName>
</protein>
<dbReference type="SUPFAM" id="SSF53187">
    <property type="entry name" value="Zn-dependent exopeptidases"/>
    <property type="match status" value="1"/>
</dbReference>
<evidence type="ECO:0000256" key="9">
    <source>
        <dbReference type="RuleBase" id="RU004386"/>
    </source>
</evidence>
<gene>
    <name evidence="11" type="ORF">JYP50_16240</name>
</gene>
<name>A0A939DHD4_9GAMM</name>
<dbReference type="InterPro" id="IPR023358">
    <property type="entry name" value="Peptidase_M18_dom2"/>
</dbReference>
<keyword evidence="12" id="KW-1185">Reference proteome</keyword>
<evidence type="ECO:0000313" key="11">
    <source>
        <dbReference type="EMBL" id="MBN7798160.1"/>
    </source>
</evidence>
<evidence type="ECO:0000256" key="8">
    <source>
        <dbReference type="ARBA" id="ARBA00023049"/>
    </source>
</evidence>
<evidence type="ECO:0000256" key="2">
    <source>
        <dbReference type="ARBA" id="ARBA00008290"/>
    </source>
</evidence>
<evidence type="ECO:0000256" key="4">
    <source>
        <dbReference type="ARBA" id="ARBA00022670"/>
    </source>
</evidence>
<dbReference type="CDD" id="cd05658">
    <property type="entry name" value="M18_DAP"/>
    <property type="match status" value="1"/>
</dbReference>
<comment type="similarity">
    <text evidence="2 9">Belongs to the peptidase M18 family.</text>
</comment>
<proteinExistence type="inferred from homology"/>
<dbReference type="PRINTS" id="PR00932">
    <property type="entry name" value="AMINO1PTASE"/>
</dbReference>
<dbReference type="PANTHER" id="PTHR28570:SF3">
    <property type="entry name" value="ASPARTYL AMINOPEPTIDASE"/>
    <property type="match status" value="1"/>
</dbReference>
<dbReference type="AlphaFoldDB" id="A0A939DHD4"/>
<keyword evidence="8 9" id="KW-0482">Metalloprotease</keyword>
<dbReference type="GO" id="GO:0008237">
    <property type="term" value="F:metallopeptidase activity"/>
    <property type="evidence" value="ECO:0007669"/>
    <property type="project" value="UniProtKB-KW"/>
</dbReference>
<dbReference type="Pfam" id="PF02127">
    <property type="entry name" value="Peptidase_M18"/>
    <property type="match status" value="1"/>
</dbReference>
<dbReference type="SUPFAM" id="SSF101821">
    <property type="entry name" value="Aminopeptidase/glucanase lid domain"/>
    <property type="match status" value="1"/>
</dbReference>